<feature type="repeat" description="TPR" evidence="1">
    <location>
        <begin position="171"/>
        <end position="204"/>
    </location>
</feature>
<dbReference type="Pfam" id="PF13432">
    <property type="entry name" value="TPR_16"/>
    <property type="match status" value="5"/>
</dbReference>
<dbReference type="Gene3D" id="1.25.40.10">
    <property type="entry name" value="Tetratricopeptide repeat domain"/>
    <property type="match status" value="4"/>
</dbReference>
<accession>A0A4S1CMC1</accession>
<reference evidence="2 3" key="1">
    <citation type="submission" date="2019-04" db="EMBL/GenBank/DDBJ databases">
        <title>Geobacter oryzae sp. nov., ferric-reducing bacteria isolated from paddy soil.</title>
        <authorList>
            <person name="Xu Z."/>
            <person name="Masuda Y."/>
            <person name="Itoh H."/>
            <person name="Senoo K."/>
        </authorList>
    </citation>
    <scope>NUCLEOTIDE SEQUENCE [LARGE SCALE GENOMIC DNA]</scope>
    <source>
        <strain evidence="2 3">Red111</strain>
    </source>
</reference>
<dbReference type="InterPro" id="IPR011990">
    <property type="entry name" value="TPR-like_helical_dom_sf"/>
</dbReference>
<feature type="repeat" description="TPR" evidence="1">
    <location>
        <begin position="137"/>
        <end position="170"/>
    </location>
</feature>
<dbReference type="Pfam" id="PF01075">
    <property type="entry name" value="Glyco_transf_9"/>
    <property type="match status" value="1"/>
</dbReference>
<dbReference type="InterPro" id="IPR019734">
    <property type="entry name" value="TPR_rpt"/>
</dbReference>
<dbReference type="PROSITE" id="PS50005">
    <property type="entry name" value="TPR"/>
    <property type="match status" value="9"/>
</dbReference>
<dbReference type="PANTHER" id="PTHR44809:SF1">
    <property type="entry name" value="PROTEIN O-MANNOSYL-TRANSFERASE TMTC1"/>
    <property type="match status" value="1"/>
</dbReference>
<dbReference type="PANTHER" id="PTHR44809">
    <property type="match status" value="1"/>
</dbReference>
<evidence type="ECO:0000256" key="1">
    <source>
        <dbReference type="PROSITE-ProRule" id="PRU00339"/>
    </source>
</evidence>
<protein>
    <submittedName>
        <fullName evidence="2">Tetratricopeptide repeat protein</fullName>
    </submittedName>
</protein>
<feature type="repeat" description="TPR" evidence="1">
    <location>
        <begin position="617"/>
        <end position="650"/>
    </location>
</feature>
<feature type="repeat" description="TPR" evidence="1">
    <location>
        <begin position="549"/>
        <end position="582"/>
    </location>
</feature>
<dbReference type="InterPro" id="IPR052943">
    <property type="entry name" value="TMTC_O-mannosyl-trnsfr"/>
</dbReference>
<dbReference type="PROSITE" id="PS50293">
    <property type="entry name" value="TPR_REGION"/>
    <property type="match status" value="3"/>
</dbReference>
<dbReference type="Pfam" id="PF14559">
    <property type="entry name" value="TPR_19"/>
    <property type="match status" value="1"/>
</dbReference>
<dbReference type="Proteomes" id="UP000306416">
    <property type="component" value="Unassembled WGS sequence"/>
</dbReference>
<evidence type="ECO:0000313" key="3">
    <source>
        <dbReference type="Proteomes" id="UP000306416"/>
    </source>
</evidence>
<sequence>MTDRFTELNQALSENRVERAGELCAALLREEPDNVELLTLAGAIARQRGDLGEACELFSRAAVVDPDRAEAHNNLGVIQEEMGRPDEAAASYRRALGVRSEYPEALGNLGNVLLKLGRIDEAVDRFCDAIALDPHFVDAYYHLGHALRRQAEWGGAVQCYRKVVELQPDHVKGWVNLGGALLALNRFDEAIDAQRAALLVDPQNVDAHWNLALALLVTGDYPEGWREYQWRLKDPGAGLAEGGWDGSPLAGRTLFVRAEQGFGDAIQFFRYAQLLARRGEQVLLECRRELLPLFAAQGDDITLVAVGDEPPRFDAWCYLMSLPHLLGTTLASIPAQQPCIAADRERAASWRERLAPDAGLRVGLVWAGSAGYKNDRYRSLPVQELLPIARIPGVTLYNLQLGAPPEDLALLCSSGAVRDFSAELKSFADTAALIGELHAVVSVDTAVAHLAAAMGKPVHLMLPFSCDWRWLAGRRDSPWYPSVTLYRQATAGEWGAVVAALAKELFLAPRPDLDPNLIFREANRLRGAGDPDGAVRAYRALLARCPDLAEAHNNLGLALQDQGMDAEAEASFRRALELNPGLADACNNLGTLLVSRGAHEAAVPLFRRALALNPGYLPAYANLGSCLQVLEEPAQAVALYREAIARDPRFFEARVNLGTAYQDLMQPHDAIATYEELLAMAPERPDAHWNLALSLLSIGEYRRGWQEYEWRLAGEKAELPLPVWRGEDLCGRTILLQCEQGLGDTLQFVRYAPLVAERGGRVVVRCQLPTLKPLIARVPGVSAVCAKGEAIPACELQVRLASLPHLFATTLETMPPWRPYLIPHPRRAALWDLALEEGGRLRVGLAWRGGPLPRNRACPFKEFALLADMEGVAFYSLQLGEAPDPEILNAADLSPQIGDFGDTAAIIAGLDLLVTVDTAAAHLAGGMGAPVWLMLPYSCDWRWFADRDDSPWYPTMRIFRQERPGDWQGVLRRVRAGLEEKLKRR</sequence>
<feature type="repeat" description="TPR" evidence="1">
    <location>
        <begin position="35"/>
        <end position="68"/>
    </location>
</feature>
<evidence type="ECO:0000313" key="2">
    <source>
        <dbReference type="EMBL" id="TGU74968.1"/>
    </source>
</evidence>
<dbReference type="SMART" id="SM00028">
    <property type="entry name" value="TPR"/>
    <property type="match status" value="10"/>
</dbReference>
<dbReference type="Gene3D" id="3.40.50.2000">
    <property type="entry name" value="Glycogen Phosphorylase B"/>
    <property type="match status" value="2"/>
</dbReference>
<keyword evidence="3" id="KW-1185">Reference proteome</keyword>
<dbReference type="InterPro" id="IPR002201">
    <property type="entry name" value="Glyco_trans_9"/>
</dbReference>
<dbReference type="EMBL" id="SRSC01000001">
    <property type="protein sequence ID" value="TGU74968.1"/>
    <property type="molecule type" value="Genomic_DNA"/>
</dbReference>
<feature type="repeat" description="TPR" evidence="1">
    <location>
        <begin position="583"/>
        <end position="616"/>
    </location>
</feature>
<keyword evidence="1" id="KW-0802">TPR repeat</keyword>
<feature type="repeat" description="TPR" evidence="1">
    <location>
        <begin position="103"/>
        <end position="136"/>
    </location>
</feature>
<feature type="repeat" description="TPR" evidence="1">
    <location>
        <begin position="651"/>
        <end position="684"/>
    </location>
</feature>
<proteinExistence type="predicted"/>
<dbReference type="SUPFAM" id="SSF53756">
    <property type="entry name" value="UDP-Glycosyltransferase/glycogen phosphorylase"/>
    <property type="match status" value="2"/>
</dbReference>
<gene>
    <name evidence="2" type="ORF">E4633_05790</name>
</gene>
<name>A0A4S1CMC1_9BACT</name>
<dbReference type="SUPFAM" id="SSF48452">
    <property type="entry name" value="TPR-like"/>
    <property type="match status" value="2"/>
</dbReference>
<comment type="caution">
    <text evidence="2">The sequence shown here is derived from an EMBL/GenBank/DDBJ whole genome shotgun (WGS) entry which is preliminary data.</text>
</comment>
<dbReference type="GO" id="GO:0016757">
    <property type="term" value="F:glycosyltransferase activity"/>
    <property type="evidence" value="ECO:0007669"/>
    <property type="project" value="InterPro"/>
</dbReference>
<feature type="repeat" description="TPR" evidence="1">
    <location>
        <begin position="69"/>
        <end position="102"/>
    </location>
</feature>
<organism evidence="2 3">
    <name type="scientific">Geomonas terrae</name>
    <dbReference type="NCBI Taxonomy" id="2562681"/>
    <lineage>
        <taxon>Bacteria</taxon>
        <taxon>Pseudomonadati</taxon>
        <taxon>Thermodesulfobacteriota</taxon>
        <taxon>Desulfuromonadia</taxon>
        <taxon>Geobacterales</taxon>
        <taxon>Geobacteraceae</taxon>
        <taxon>Geomonas</taxon>
    </lineage>
</organism>
<dbReference type="RefSeq" id="WP_135869284.1">
    <property type="nucleotide sequence ID" value="NZ_SRSC01000001.1"/>
</dbReference>
<dbReference type="AlphaFoldDB" id="A0A4S1CMC1"/>